<keyword evidence="3" id="KW-1185">Reference proteome</keyword>
<organism evidence="2 3">
    <name type="scientific">Lacipirellula limnantheis</name>
    <dbReference type="NCBI Taxonomy" id="2528024"/>
    <lineage>
        <taxon>Bacteria</taxon>
        <taxon>Pseudomonadati</taxon>
        <taxon>Planctomycetota</taxon>
        <taxon>Planctomycetia</taxon>
        <taxon>Pirellulales</taxon>
        <taxon>Lacipirellulaceae</taxon>
        <taxon>Lacipirellula</taxon>
    </lineage>
</organism>
<dbReference type="RefSeq" id="WP_145429797.1">
    <property type="nucleotide sequence ID" value="NZ_CP036339.1"/>
</dbReference>
<sequence length="468" mass="49317" precursor="true">MRPLWIYGWLLCLLALQAPAAAQAPTNKWTFQRTGFRATSGPSPQTALSMRSGEAWPVVYGFYENSLNAYSLFPVVNPNAKHHVGPATNWHQIGSNLAGMQFPASNVFLQADSSSTGGFAVSAQTPTTSTFPQDTVAIGNSLSGFQSPLTGVQAVKFDDNGNPFIASNSLIPNLPTSTKMYDVALSESGDIGAVTQFSSGGGPLTYWQRSPLLGNSWYSMVVPPDPQFQDGLSAPTVDLVFDGASRPHIVGVSQSRTPANRVLAQRFDITTGAWVTSALDTGSPSFPGIADVAAASNDDGILGAAWVNNGTLKYAYLDTNQISPSWVVTSVASTTPTGKQLELAQGVGLAYDKAGLPVISFVDRETRQIWIAYDPPSAFGGAITDQPGAEGDFNGDGLVDGYDVEAWRVGFGEGTLDGNDFLAWQSNSNIAEPPAATAAVPEPLTLSSGLVAATLLFGSMRKPHRTAN</sequence>
<gene>
    <name evidence="2" type="ORF">I41_00230</name>
</gene>
<name>A0A517TR76_9BACT</name>
<protein>
    <submittedName>
        <fullName evidence="2">Uncharacterized protein</fullName>
    </submittedName>
</protein>
<proteinExistence type="predicted"/>
<dbReference type="Proteomes" id="UP000317909">
    <property type="component" value="Chromosome"/>
</dbReference>
<feature type="chain" id="PRO_5022039993" evidence="1">
    <location>
        <begin position="21"/>
        <end position="468"/>
    </location>
</feature>
<dbReference type="AlphaFoldDB" id="A0A517TR76"/>
<dbReference type="OrthoDB" id="9824162at2"/>
<evidence type="ECO:0000313" key="2">
    <source>
        <dbReference type="EMBL" id="QDT70870.1"/>
    </source>
</evidence>
<feature type="signal peptide" evidence="1">
    <location>
        <begin position="1"/>
        <end position="20"/>
    </location>
</feature>
<dbReference type="KEGG" id="llh:I41_00230"/>
<dbReference type="EMBL" id="CP036339">
    <property type="protein sequence ID" value="QDT70870.1"/>
    <property type="molecule type" value="Genomic_DNA"/>
</dbReference>
<dbReference type="PROSITE" id="PS00018">
    <property type="entry name" value="EF_HAND_1"/>
    <property type="match status" value="1"/>
</dbReference>
<keyword evidence="1" id="KW-0732">Signal</keyword>
<reference evidence="2 3" key="1">
    <citation type="submission" date="2019-02" db="EMBL/GenBank/DDBJ databases">
        <title>Deep-cultivation of Planctomycetes and their phenomic and genomic characterization uncovers novel biology.</title>
        <authorList>
            <person name="Wiegand S."/>
            <person name="Jogler M."/>
            <person name="Boedeker C."/>
            <person name="Pinto D."/>
            <person name="Vollmers J."/>
            <person name="Rivas-Marin E."/>
            <person name="Kohn T."/>
            <person name="Peeters S.H."/>
            <person name="Heuer A."/>
            <person name="Rast P."/>
            <person name="Oberbeckmann S."/>
            <person name="Bunk B."/>
            <person name="Jeske O."/>
            <person name="Meyerdierks A."/>
            <person name="Storesund J.E."/>
            <person name="Kallscheuer N."/>
            <person name="Luecker S."/>
            <person name="Lage O.M."/>
            <person name="Pohl T."/>
            <person name="Merkel B.J."/>
            <person name="Hornburger P."/>
            <person name="Mueller R.-W."/>
            <person name="Bruemmer F."/>
            <person name="Labrenz M."/>
            <person name="Spormann A.M."/>
            <person name="Op den Camp H."/>
            <person name="Overmann J."/>
            <person name="Amann R."/>
            <person name="Jetten M.S.M."/>
            <person name="Mascher T."/>
            <person name="Medema M.H."/>
            <person name="Devos D.P."/>
            <person name="Kaster A.-K."/>
            <person name="Ovreas L."/>
            <person name="Rohde M."/>
            <person name="Galperin M.Y."/>
            <person name="Jogler C."/>
        </authorList>
    </citation>
    <scope>NUCLEOTIDE SEQUENCE [LARGE SCALE GENOMIC DNA]</scope>
    <source>
        <strain evidence="2 3">I41</strain>
    </source>
</reference>
<evidence type="ECO:0000313" key="3">
    <source>
        <dbReference type="Proteomes" id="UP000317909"/>
    </source>
</evidence>
<evidence type="ECO:0000256" key="1">
    <source>
        <dbReference type="SAM" id="SignalP"/>
    </source>
</evidence>
<accession>A0A517TR76</accession>
<dbReference type="InterPro" id="IPR018247">
    <property type="entry name" value="EF_Hand_1_Ca_BS"/>
</dbReference>